<dbReference type="InterPro" id="IPR052337">
    <property type="entry name" value="SAT4-like"/>
</dbReference>
<comment type="caution">
    <text evidence="9">The sequence shown here is derived from an EMBL/GenBank/DDBJ whole genome shotgun (WGS) entry which is preliminary data.</text>
</comment>
<evidence type="ECO:0000256" key="5">
    <source>
        <dbReference type="ARBA" id="ARBA00038359"/>
    </source>
</evidence>
<dbReference type="GO" id="GO:0016020">
    <property type="term" value="C:membrane"/>
    <property type="evidence" value="ECO:0007669"/>
    <property type="project" value="UniProtKB-SubCell"/>
</dbReference>
<evidence type="ECO:0000313" key="9">
    <source>
        <dbReference type="EMBL" id="KAF2415485.1"/>
    </source>
</evidence>
<accession>A0A9P4TR87</accession>
<evidence type="ECO:0000256" key="3">
    <source>
        <dbReference type="ARBA" id="ARBA00022989"/>
    </source>
</evidence>
<dbReference type="AlphaFoldDB" id="A0A9P4TR87"/>
<sequence>MVRVITSTFVISLLLFIARMVTRIQLLRLWWDDYALCCAVAFATTGYGVLMASVSRGNGRHIFYVKPEDAVFIGKIVFAEGFLWVWTTALVRVAMALMLFRLKLNRIWRWGLRAMGGLQVIWAIISSILGLVQCTPIQANWNPSLSLEKCWKPTRFQPLLYTISGVNIASDIIFSLLPLTFIRSIRRPLIEKSILAFLMSLGLFASAAALVKITKFKDFSVRTDPTYNRTGVAIFGWLEAHIGILAVCVPSLSGPFQRGLRRLGLTDMTTNTPSGPENKGKRDPNMNSLTATTAHGGERTDVTDEETSLCEDGYRKMELRVLQTYSEGQATKLSCED</sequence>
<dbReference type="Pfam" id="PF20684">
    <property type="entry name" value="Fung_rhodopsin"/>
    <property type="match status" value="1"/>
</dbReference>
<comment type="subcellular location">
    <subcellularLocation>
        <location evidence="1">Membrane</location>
        <topology evidence="1">Multi-pass membrane protein</topology>
    </subcellularLocation>
</comment>
<reference evidence="9" key="1">
    <citation type="journal article" date="2020" name="Stud. Mycol.">
        <title>101 Dothideomycetes genomes: a test case for predicting lifestyles and emergence of pathogens.</title>
        <authorList>
            <person name="Haridas S."/>
            <person name="Albert R."/>
            <person name="Binder M."/>
            <person name="Bloem J."/>
            <person name="Labutti K."/>
            <person name="Salamov A."/>
            <person name="Andreopoulos B."/>
            <person name="Baker S."/>
            <person name="Barry K."/>
            <person name="Bills G."/>
            <person name="Bluhm B."/>
            <person name="Cannon C."/>
            <person name="Castanera R."/>
            <person name="Culley D."/>
            <person name="Daum C."/>
            <person name="Ezra D."/>
            <person name="Gonzalez J."/>
            <person name="Henrissat B."/>
            <person name="Kuo A."/>
            <person name="Liang C."/>
            <person name="Lipzen A."/>
            <person name="Lutzoni F."/>
            <person name="Magnuson J."/>
            <person name="Mondo S."/>
            <person name="Nolan M."/>
            <person name="Ohm R."/>
            <person name="Pangilinan J."/>
            <person name="Park H.-J."/>
            <person name="Ramirez L."/>
            <person name="Alfaro M."/>
            <person name="Sun H."/>
            <person name="Tritt A."/>
            <person name="Yoshinaga Y."/>
            <person name="Zwiers L.-H."/>
            <person name="Turgeon B."/>
            <person name="Goodwin S."/>
            <person name="Spatafora J."/>
            <person name="Crous P."/>
            <person name="Grigoriev I."/>
        </authorList>
    </citation>
    <scope>NUCLEOTIDE SEQUENCE</scope>
    <source>
        <strain evidence="9">CBS 130266</strain>
    </source>
</reference>
<gene>
    <name evidence="9" type="ORF">EJ08DRAFT_601037</name>
</gene>
<feature type="transmembrane region" description="Helical" evidence="7">
    <location>
        <begin position="159"/>
        <end position="182"/>
    </location>
</feature>
<dbReference type="PANTHER" id="PTHR33048:SF129">
    <property type="entry name" value="INTEGRAL MEMBRANE PROTEIN-RELATED"/>
    <property type="match status" value="1"/>
</dbReference>
<name>A0A9P4TR87_9PEZI</name>
<feature type="region of interest" description="Disordered" evidence="6">
    <location>
        <begin position="264"/>
        <end position="309"/>
    </location>
</feature>
<proteinExistence type="inferred from homology"/>
<evidence type="ECO:0000256" key="4">
    <source>
        <dbReference type="ARBA" id="ARBA00023136"/>
    </source>
</evidence>
<feature type="transmembrane region" description="Helical" evidence="7">
    <location>
        <begin position="6"/>
        <end position="22"/>
    </location>
</feature>
<evidence type="ECO:0000256" key="2">
    <source>
        <dbReference type="ARBA" id="ARBA00022692"/>
    </source>
</evidence>
<feature type="domain" description="Rhodopsin" evidence="8">
    <location>
        <begin position="18"/>
        <end position="258"/>
    </location>
</feature>
<keyword evidence="10" id="KW-1185">Reference proteome</keyword>
<feature type="transmembrane region" description="Helical" evidence="7">
    <location>
        <begin position="34"/>
        <end position="52"/>
    </location>
</feature>
<evidence type="ECO:0000259" key="8">
    <source>
        <dbReference type="Pfam" id="PF20684"/>
    </source>
</evidence>
<dbReference type="PANTHER" id="PTHR33048">
    <property type="entry name" value="PTH11-LIKE INTEGRAL MEMBRANE PROTEIN (AFU_ORTHOLOGUE AFUA_5G11245)"/>
    <property type="match status" value="1"/>
</dbReference>
<comment type="similarity">
    <text evidence="5">Belongs to the SAT4 family.</text>
</comment>
<feature type="transmembrane region" description="Helical" evidence="7">
    <location>
        <begin position="194"/>
        <end position="214"/>
    </location>
</feature>
<protein>
    <recommendedName>
        <fullName evidence="8">Rhodopsin domain-containing protein</fullName>
    </recommendedName>
</protein>
<evidence type="ECO:0000256" key="1">
    <source>
        <dbReference type="ARBA" id="ARBA00004141"/>
    </source>
</evidence>
<dbReference type="OrthoDB" id="3934549at2759"/>
<keyword evidence="2 7" id="KW-0812">Transmembrane</keyword>
<dbReference type="EMBL" id="MU007204">
    <property type="protein sequence ID" value="KAF2415485.1"/>
    <property type="molecule type" value="Genomic_DNA"/>
</dbReference>
<dbReference type="InterPro" id="IPR049326">
    <property type="entry name" value="Rhodopsin_dom_fungi"/>
</dbReference>
<evidence type="ECO:0000256" key="6">
    <source>
        <dbReference type="SAM" id="MobiDB-lite"/>
    </source>
</evidence>
<dbReference type="Proteomes" id="UP000800235">
    <property type="component" value="Unassembled WGS sequence"/>
</dbReference>
<evidence type="ECO:0000256" key="7">
    <source>
        <dbReference type="SAM" id="Phobius"/>
    </source>
</evidence>
<keyword evidence="4 7" id="KW-0472">Membrane</keyword>
<organism evidence="9 10">
    <name type="scientific">Tothia fuscella</name>
    <dbReference type="NCBI Taxonomy" id="1048955"/>
    <lineage>
        <taxon>Eukaryota</taxon>
        <taxon>Fungi</taxon>
        <taxon>Dikarya</taxon>
        <taxon>Ascomycota</taxon>
        <taxon>Pezizomycotina</taxon>
        <taxon>Dothideomycetes</taxon>
        <taxon>Pleosporomycetidae</taxon>
        <taxon>Venturiales</taxon>
        <taxon>Cylindrosympodiaceae</taxon>
        <taxon>Tothia</taxon>
    </lineage>
</organism>
<keyword evidence="3 7" id="KW-1133">Transmembrane helix</keyword>
<evidence type="ECO:0000313" key="10">
    <source>
        <dbReference type="Proteomes" id="UP000800235"/>
    </source>
</evidence>
<feature type="transmembrane region" description="Helical" evidence="7">
    <location>
        <begin position="234"/>
        <end position="252"/>
    </location>
</feature>
<feature type="transmembrane region" description="Helical" evidence="7">
    <location>
        <begin position="120"/>
        <end position="139"/>
    </location>
</feature>
<feature type="transmembrane region" description="Helical" evidence="7">
    <location>
        <begin position="72"/>
        <end position="100"/>
    </location>
</feature>